<accession>U9SHG5</accession>
<feature type="region of interest" description="Disordered" evidence="1">
    <location>
        <begin position="12"/>
        <end position="58"/>
    </location>
</feature>
<dbReference type="EMBL" id="KI301359">
    <property type="protein sequence ID" value="ERZ95304.1"/>
    <property type="molecule type" value="Genomic_DNA"/>
</dbReference>
<feature type="compositionally biased region" description="Basic and acidic residues" evidence="1">
    <location>
        <begin position="31"/>
        <end position="40"/>
    </location>
</feature>
<feature type="compositionally biased region" description="Polar residues" evidence="1">
    <location>
        <begin position="13"/>
        <end position="22"/>
    </location>
</feature>
<name>U9SHG5_RHIID</name>
<protein>
    <submittedName>
        <fullName evidence="2">Uncharacterized protein</fullName>
    </submittedName>
</protein>
<gene>
    <name evidence="2" type="ORF">GLOINDRAFT_13775</name>
</gene>
<dbReference type="AlphaFoldDB" id="U9SHG5"/>
<proteinExistence type="predicted"/>
<sequence>MDKATLIVDMFGKSTNPNNFAQQVKKKDKQKMHVIDDKQIKSQSTTTNSDAQTTAQKP</sequence>
<reference evidence="2" key="1">
    <citation type="submission" date="2013-07" db="EMBL/GenBank/DDBJ databases">
        <title>The genome of an arbuscular mycorrhizal fungus provides insights into the evolution of the oldest plant symbiosis.</title>
        <authorList>
            <consortium name="DOE Joint Genome Institute"/>
            <person name="Tisserant E."/>
            <person name="Malbreil M."/>
            <person name="Kuo A."/>
            <person name="Kohler A."/>
            <person name="Symeonidi A."/>
            <person name="Balestrini R."/>
            <person name="Charron P."/>
            <person name="Duensing N."/>
            <person name="Frei-dit-Frey N."/>
            <person name="Gianinazzi-Pearson V."/>
            <person name="Gilbert B."/>
            <person name="Handa Y."/>
            <person name="Hijri M."/>
            <person name="Kaul R."/>
            <person name="Kawaguchi M."/>
            <person name="Krajinski F."/>
            <person name="Lammers P."/>
            <person name="Lapierre D."/>
            <person name="Masclaux F.G."/>
            <person name="Murat C."/>
            <person name="Morin E."/>
            <person name="Ndikumana S."/>
            <person name="Pagni M."/>
            <person name="Petitpierre D."/>
            <person name="Requena N."/>
            <person name="Rosikiewicz P."/>
            <person name="Riley R."/>
            <person name="Saito K."/>
            <person name="San Clemente H."/>
            <person name="Shapiro H."/>
            <person name="van Tuinen D."/>
            <person name="Becard G."/>
            <person name="Bonfante P."/>
            <person name="Paszkowski U."/>
            <person name="Shachar-Hill Y."/>
            <person name="Young J.P."/>
            <person name="Sanders I.R."/>
            <person name="Henrissat B."/>
            <person name="Rensing S.A."/>
            <person name="Grigoriev I.V."/>
            <person name="Corradi N."/>
            <person name="Roux C."/>
            <person name="Martin F."/>
        </authorList>
    </citation>
    <scope>NUCLEOTIDE SEQUENCE</scope>
    <source>
        <strain evidence="2">DAOM 197198</strain>
    </source>
</reference>
<feature type="compositionally biased region" description="Polar residues" evidence="1">
    <location>
        <begin position="41"/>
        <end position="58"/>
    </location>
</feature>
<dbReference type="VEuPathDB" id="FungiDB:RhiirFUN_000350"/>
<organism evidence="2">
    <name type="scientific">Rhizophagus irregularis (strain DAOM 181602 / DAOM 197198 / MUCL 43194)</name>
    <name type="common">Arbuscular mycorrhizal fungus</name>
    <name type="synonym">Glomus intraradices</name>
    <dbReference type="NCBI Taxonomy" id="747089"/>
    <lineage>
        <taxon>Eukaryota</taxon>
        <taxon>Fungi</taxon>
        <taxon>Fungi incertae sedis</taxon>
        <taxon>Mucoromycota</taxon>
        <taxon>Glomeromycotina</taxon>
        <taxon>Glomeromycetes</taxon>
        <taxon>Glomerales</taxon>
        <taxon>Glomeraceae</taxon>
        <taxon>Rhizophagus</taxon>
    </lineage>
</organism>
<evidence type="ECO:0000256" key="1">
    <source>
        <dbReference type="SAM" id="MobiDB-lite"/>
    </source>
</evidence>
<evidence type="ECO:0000313" key="2">
    <source>
        <dbReference type="EMBL" id="ERZ95304.1"/>
    </source>
</evidence>
<dbReference type="HOGENOM" id="CLU_2980303_0_0_1"/>